<dbReference type="eggNOG" id="COG2220">
    <property type="taxonomic scope" value="Bacteria"/>
</dbReference>
<name>B4D3S8_9BACT</name>
<dbReference type="SUPFAM" id="SSF56281">
    <property type="entry name" value="Metallo-hydrolase/oxidoreductase"/>
    <property type="match status" value="1"/>
</dbReference>
<gene>
    <name evidence="2" type="ORF">CfE428DRAFT_3566</name>
</gene>
<dbReference type="InterPro" id="IPR024884">
    <property type="entry name" value="NAPE-PLD"/>
</dbReference>
<dbReference type="STRING" id="497964.CfE428DRAFT_3566"/>
<dbReference type="InterPro" id="IPR001279">
    <property type="entry name" value="Metallo-B-lactamas"/>
</dbReference>
<dbReference type="AlphaFoldDB" id="B4D3S8"/>
<sequence>MMRFTLRSDFLCLVSRFRFLTMMVQDSQRAILPAPHRPRPLDWHDDSVTASWLGHATVLINFLGVNILIDPVLFDRCGIRVPPLTVGPKRYIDSALKPHDLPRIDLVLLTHAHFDHLDLRTLRKVSRDAVVVTARQTADIFRGIRFRKVVELDWSQSCEIETVHGGITVSAFQLRHWGARMQYDNYRGYNSYLFERGGKRLGHTGDTARTPAHHLASRGPIDLLCVPIGAYQPWIHAHCTPEEAVAMADEAQARYLMPIHHQTFKLSWEPMEEPIQRFTRALQNAPDRIALTEIGQTFVLPGSVKTA</sequence>
<dbReference type="PIRSF" id="PIRSF038896">
    <property type="entry name" value="NAPE-PLD"/>
    <property type="match status" value="1"/>
</dbReference>
<proteinExistence type="predicted"/>
<evidence type="ECO:0000259" key="1">
    <source>
        <dbReference type="Pfam" id="PF12706"/>
    </source>
</evidence>
<comment type="caution">
    <text evidence="2">The sequence shown here is derived from an EMBL/GenBank/DDBJ whole genome shotgun (WGS) entry which is preliminary data.</text>
</comment>
<dbReference type="GO" id="GO:0005737">
    <property type="term" value="C:cytoplasm"/>
    <property type="evidence" value="ECO:0007669"/>
    <property type="project" value="TreeGrafter"/>
</dbReference>
<evidence type="ECO:0000313" key="2">
    <source>
        <dbReference type="EMBL" id="EDY18908.1"/>
    </source>
</evidence>
<dbReference type="InParanoid" id="B4D3S8"/>
<dbReference type="GO" id="GO:0070290">
    <property type="term" value="F:N-acylphosphatidylethanolamine-specific phospholipase D activity"/>
    <property type="evidence" value="ECO:0007669"/>
    <property type="project" value="InterPro"/>
</dbReference>
<dbReference type="PANTHER" id="PTHR15032">
    <property type="entry name" value="N-ACYL-PHOSPHATIDYLETHANOLAMINE-HYDROLYZING PHOSPHOLIPASE D"/>
    <property type="match status" value="1"/>
</dbReference>
<dbReference type="PANTHER" id="PTHR15032:SF4">
    <property type="entry name" value="N-ACYL-PHOSPHATIDYLETHANOLAMINE-HYDROLYZING PHOSPHOLIPASE D"/>
    <property type="match status" value="1"/>
</dbReference>
<accession>B4D3S8</accession>
<dbReference type="InterPro" id="IPR036866">
    <property type="entry name" value="RibonucZ/Hydroxyglut_hydro"/>
</dbReference>
<organism evidence="2 3">
    <name type="scientific">Chthoniobacter flavus Ellin428</name>
    <dbReference type="NCBI Taxonomy" id="497964"/>
    <lineage>
        <taxon>Bacteria</taxon>
        <taxon>Pseudomonadati</taxon>
        <taxon>Verrucomicrobiota</taxon>
        <taxon>Spartobacteria</taxon>
        <taxon>Chthoniobacterales</taxon>
        <taxon>Chthoniobacteraceae</taxon>
        <taxon>Chthoniobacter</taxon>
    </lineage>
</organism>
<protein>
    <recommendedName>
        <fullName evidence="1">Metallo-beta-lactamase domain-containing protein</fullName>
    </recommendedName>
</protein>
<evidence type="ECO:0000313" key="3">
    <source>
        <dbReference type="Proteomes" id="UP000005824"/>
    </source>
</evidence>
<dbReference type="Proteomes" id="UP000005824">
    <property type="component" value="Unassembled WGS sequence"/>
</dbReference>
<dbReference type="GO" id="GO:0008270">
    <property type="term" value="F:zinc ion binding"/>
    <property type="evidence" value="ECO:0007669"/>
    <property type="project" value="InterPro"/>
</dbReference>
<dbReference type="Gene3D" id="3.60.15.10">
    <property type="entry name" value="Ribonuclease Z/Hydroxyacylglutathione hydrolase-like"/>
    <property type="match status" value="1"/>
</dbReference>
<dbReference type="EMBL" id="ABVL01000010">
    <property type="protein sequence ID" value="EDY18908.1"/>
    <property type="molecule type" value="Genomic_DNA"/>
</dbReference>
<feature type="domain" description="Metallo-beta-lactamase" evidence="1">
    <location>
        <begin position="66"/>
        <end position="261"/>
    </location>
</feature>
<reference evidence="2 3" key="1">
    <citation type="journal article" date="2011" name="J. Bacteriol.">
        <title>Genome sequence of Chthoniobacter flavus Ellin428, an aerobic heterotrophic soil bacterium.</title>
        <authorList>
            <person name="Kant R."/>
            <person name="van Passel M.W."/>
            <person name="Palva A."/>
            <person name="Lucas S."/>
            <person name="Lapidus A."/>
            <person name="Glavina Del Rio T."/>
            <person name="Dalin E."/>
            <person name="Tice H."/>
            <person name="Bruce D."/>
            <person name="Goodwin L."/>
            <person name="Pitluck S."/>
            <person name="Larimer F.W."/>
            <person name="Land M.L."/>
            <person name="Hauser L."/>
            <person name="Sangwan P."/>
            <person name="de Vos W.M."/>
            <person name="Janssen P.H."/>
            <person name="Smidt H."/>
        </authorList>
    </citation>
    <scope>NUCLEOTIDE SEQUENCE [LARGE SCALE GENOMIC DNA]</scope>
    <source>
        <strain evidence="2 3">Ellin428</strain>
    </source>
</reference>
<keyword evidence="3" id="KW-1185">Reference proteome</keyword>
<dbReference type="Pfam" id="PF12706">
    <property type="entry name" value="Lactamase_B_2"/>
    <property type="match status" value="1"/>
</dbReference>